<evidence type="ECO:0000256" key="5">
    <source>
        <dbReference type="ARBA" id="ARBA00023016"/>
    </source>
</evidence>
<dbReference type="HAMAP" id="MF_01151">
    <property type="entry name" value="GrpE"/>
    <property type="match status" value="1"/>
</dbReference>
<evidence type="ECO:0000256" key="7">
    <source>
        <dbReference type="ARBA" id="ARBA00053401"/>
    </source>
</evidence>
<evidence type="ECO:0000256" key="3">
    <source>
        <dbReference type="ARBA" id="ARBA00011738"/>
    </source>
</evidence>
<keyword evidence="5 10" id="KW-0346">Stress response</keyword>
<evidence type="ECO:0000256" key="10">
    <source>
        <dbReference type="HAMAP-Rule" id="MF_01151"/>
    </source>
</evidence>
<dbReference type="InterPro" id="IPR000740">
    <property type="entry name" value="GrpE"/>
</dbReference>
<comment type="similarity">
    <text evidence="2 10 11">Belongs to the GrpE family.</text>
</comment>
<evidence type="ECO:0000256" key="1">
    <source>
        <dbReference type="ARBA" id="ARBA00004496"/>
    </source>
</evidence>
<dbReference type="GO" id="GO:0051087">
    <property type="term" value="F:protein-folding chaperone binding"/>
    <property type="evidence" value="ECO:0007669"/>
    <property type="project" value="InterPro"/>
</dbReference>
<dbReference type="SUPFAM" id="SSF58014">
    <property type="entry name" value="Coiled-coil domain of nucleotide exchange factor GrpE"/>
    <property type="match status" value="1"/>
</dbReference>
<evidence type="ECO:0000256" key="4">
    <source>
        <dbReference type="ARBA" id="ARBA00022490"/>
    </source>
</evidence>
<dbReference type="PANTHER" id="PTHR21237:SF23">
    <property type="entry name" value="GRPE PROTEIN HOMOLOG, MITOCHONDRIAL"/>
    <property type="match status" value="1"/>
</dbReference>
<evidence type="ECO:0000256" key="11">
    <source>
        <dbReference type="RuleBase" id="RU004478"/>
    </source>
</evidence>
<dbReference type="GO" id="GO:0006457">
    <property type="term" value="P:protein folding"/>
    <property type="evidence" value="ECO:0007669"/>
    <property type="project" value="InterPro"/>
</dbReference>
<dbReference type="GO" id="GO:0042803">
    <property type="term" value="F:protein homodimerization activity"/>
    <property type="evidence" value="ECO:0007669"/>
    <property type="project" value="InterPro"/>
</dbReference>
<comment type="subunit">
    <text evidence="3 10">Homodimer.</text>
</comment>
<sequence length="158" mass="18010">MNEKDEVKNQNEISDHSKCESEKNEYLEGWKRAKADLINYKRDEEKRFEEVAKFSVSSLLKEIIPVLDSFDLAITALEKNGMAEKGILMIRAQLEDALRKGGLEKIAAKEGDEFDPQIHESIGEEESEFEEGKISNIIEKGYSLHGRVVRPARVKVSK</sequence>
<proteinExistence type="inferred from homology"/>
<organism evidence="13 14">
    <name type="scientific">Candidatus Harrisonbacteria bacterium CG10_big_fil_rev_8_21_14_0_10_40_38</name>
    <dbReference type="NCBI Taxonomy" id="1974583"/>
    <lineage>
        <taxon>Bacteria</taxon>
        <taxon>Candidatus Harrisoniibacteriota</taxon>
    </lineage>
</organism>
<dbReference type="Gene3D" id="3.90.20.20">
    <property type="match status" value="1"/>
</dbReference>
<dbReference type="GO" id="GO:0051082">
    <property type="term" value="F:unfolded protein binding"/>
    <property type="evidence" value="ECO:0007669"/>
    <property type="project" value="TreeGrafter"/>
</dbReference>
<dbReference type="InterPro" id="IPR013805">
    <property type="entry name" value="GrpE_CC"/>
</dbReference>
<gene>
    <name evidence="10 13" type="primary">grpE</name>
    <name evidence="13" type="ORF">COU07_00150</name>
</gene>
<evidence type="ECO:0000256" key="2">
    <source>
        <dbReference type="ARBA" id="ARBA00009054"/>
    </source>
</evidence>
<comment type="subcellular location">
    <subcellularLocation>
        <location evidence="1 10">Cytoplasm</location>
    </subcellularLocation>
</comment>
<evidence type="ECO:0000313" key="14">
    <source>
        <dbReference type="Proteomes" id="UP000231157"/>
    </source>
</evidence>
<dbReference type="GO" id="GO:0000774">
    <property type="term" value="F:adenyl-nucleotide exchange factor activity"/>
    <property type="evidence" value="ECO:0007669"/>
    <property type="project" value="InterPro"/>
</dbReference>
<dbReference type="Pfam" id="PF01025">
    <property type="entry name" value="GrpE"/>
    <property type="match status" value="1"/>
</dbReference>
<keyword evidence="4 10" id="KW-0963">Cytoplasm</keyword>
<dbReference type="FunFam" id="2.30.22.10:FF:000001">
    <property type="entry name" value="Protein GrpE"/>
    <property type="match status" value="1"/>
</dbReference>
<dbReference type="Gene3D" id="2.30.22.10">
    <property type="entry name" value="Head domain of nucleotide exchange factor GrpE"/>
    <property type="match status" value="1"/>
</dbReference>
<evidence type="ECO:0000256" key="8">
    <source>
        <dbReference type="ARBA" id="ARBA00072274"/>
    </source>
</evidence>
<accession>A0A2H0USB6</accession>
<dbReference type="EMBL" id="PFAZ01000001">
    <property type="protein sequence ID" value="PIR89299.1"/>
    <property type="molecule type" value="Genomic_DNA"/>
</dbReference>
<dbReference type="InterPro" id="IPR009012">
    <property type="entry name" value="GrpE_head"/>
</dbReference>
<dbReference type="CDD" id="cd00446">
    <property type="entry name" value="GrpE"/>
    <property type="match status" value="1"/>
</dbReference>
<name>A0A2H0USB6_9BACT</name>
<dbReference type="PRINTS" id="PR00773">
    <property type="entry name" value="GRPEPROTEIN"/>
</dbReference>
<keyword evidence="6 10" id="KW-0143">Chaperone</keyword>
<reference evidence="14" key="1">
    <citation type="submission" date="2017-09" db="EMBL/GenBank/DDBJ databases">
        <title>Depth-based differentiation of microbial function through sediment-hosted aquifers and enrichment of novel symbionts in the deep terrestrial subsurface.</title>
        <authorList>
            <person name="Probst A.J."/>
            <person name="Ladd B."/>
            <person name="Jarett J.K."/>
            <person name="Geller-Mcgrath D.E."/>
            <person name="Sieber C.M.K."/>
            <person name="Emerson J.B."/>
            <person name="Anantharaman K."/>
            <person name="Thomas B.C."/>
            <person name="Malmstrom R."/>
            <person name="Stieglmeier M."/>
            <person name="Klingl A."/>
            <person name="Woyke T."/>
            <person name="Ryan C.M."/>
            <person name="Banfield J.F."/>
        </authorList>
    </citation>
    <scope>NUCLEOTIDE SEQUENCE [LARGE SCALE GENOMIC DNA]</scope>
</reference>
<dbReference type="AlphaFoldDB" id="A0A2H0USB6"/>
<comment type="caution">
    <text evidence="13">The sequence shown here is derived from an EMBL/GenBank/DDBJ whole genome shotgun (WGS) entry which is preliminary data.</text>
</comment>
<dbReference type="GO" id="GO:0005737">
    <property type="term" value="C:cytoplasm"/>
    <property type="evidence" value="ECO:0007669"/>
    <property type="project" value="UniProtKB-SubCell"/>
</dbReference>
<dbReference type="Proteomes" id="UP000231157">
    <property type="component" value="Unassembled WGS sequence"/>
</dbReference>
<protein>
    <recommendedName>
        <fullName evidence="8 10">Protein GrpE</fullName>
    </recommendedName>
    <alternativeName>
        <fullName evidence="9 10">HSP-70 cofactor</fullName>
    </alternativeName>
</protein>
<evidence type="ECO:0000313" key="13">
    <source>
        <dbReference type="EMBL" id="PIR89299.1"/>
    </source>
</evidence>
<evidence type="ECO:0000256" key="9">
    <source>
        <dbReference type="ARBA" id="ARBA00076414"/>
    </source>
</evidence>
<evidence type="ECO:0000256" key="12">
    <source>
        <dbReference type="SAM" id="MobiDB-lite"/>
    </source>
</evidence>
<dbReference type="SUPFAM" id="SSF51064">
    <property type="entry name" value="Head domain of nucleotide exchange factor GrpE"/>
    <property type="match status" value="1"/>
</dbReference>
<evidence type="ECO:0000256" key="6">
    <source>
        <dbReference type="ARBA" id="ARBA00023186"/>
    </source>
</evidence>
<comment type="function">
    <text evidence="7 10">Participates actively in the response to hyperosmotic and heat shock by preventing the aggregation of stress-denatured proteins, in association with DnaK and GrpE. It is the nucleotide exchange factor for DnaK and may function as a thermosensor. Unfolded proteins bind initially to DnaJ; upon interaction with the DnaJ-bound protein, DnaK hydrolyzes its bound ATP, resulting in the formation of a stable complex. GrpE releases ADP from DnaK; ATP binding to DnaK triggers the release of the substrate protein, thus completing the reaction cycle. Several rounds of ATP-dependent interactions between DnaJ, DnaK and GrpE are required for fully efficient folding.</text>
</comment>
<dbReference type="PANTHER" id="PTHR21237">
    <property type="entry name" value="GRPE PROTEIN"/>
    <property type="match status" value="1"/>
</dbReference>
<feature type="region of interest" description="Disordered" evidence="12">
    <location>
        <begin position="1"/>
        <end position="23"/>
    </location>
</feature>